<dbReference type="Gene3D" id="3.40.395.10">
    <property type="entry name" value="Adenoviral Proteinase, Chain A"/>
    <property type="match status" value="1"/>
</dbReference>
<keyword evidence="4" id="KW-0788">Thiol protease</keyword>
<dbReference type="PANTHER" id="PTHR12606:SF1">
    <property type="entry name" value="UBIQUITIN-LIKE-SPECIFIC PROTEASE 1A"/>
    <property type="match status" value="1"/>
</dbReference>
<dbReference type="GO" id="GO:0016926">
    <property type="term" value="P:protein desumoylation"/>
    <property type="evidence" value="ECO:0007669"/>
    <property type="project" value="TreeGrafter"/>
</dbReference>
<proteinExistence type="inferred from homology"/>
<dbReference type="PANTHER" id="PTHR12606">
    <property type="entry name" value="SENTRIN/SUMO-SPECIFIC PROTEASE"/>
    <property type="match status" value="1"/>
</dbReference>
<dbReference type="InterPro" id="IPR038765">
    <property type="entry name" value="Papain-like_cys_pep_sf"/>
</dbReference>
<evidence type="ECO:0000256" key="2">
    <source>
        <dbReference type="ARBA" id="ARBA00022670"/>
    </source>
</evidence>
<dbReference type="OMA" id="WAFIEID"/>
<dbReference type="SUPFAM" id="SSF54001">
    <property type="entry name" value="Cysteine proteinases"/>
    <property type="match status" value="1"/>
</dbReference>
<dbReference type="PROSITE" id="PS50600">
    <property type="entry name" value="ULP_PROTEASE"/>
    <property type="match status" value="1"/>
</dbReference>
<evidence type="ECO:0000313" key="6">
    <source>
        <dbReference type="EMBL" id="KRX10912.1"/>
    </source>
</evidence>
<accession>A0A0V0R953</accession>
<comment type="similarity">
    <text evidence="1">Belongs to the peptidase C48 family.</text>
</comment>
<dbReference type="InterPro" id="IPR003653">
    <property type="entry name" value="Peptidase_C48_C"/>
</dbReference>
<dbReference type="OrthoDB" id="312885at2759"/>
<reference evidence="6 7" key="1">
    <citation type="journal article" date="2015" name="Sci. Rep.">
        <title>Genome of the facultative scuticociliatosis pathogen Pseudocohnilembus persalinus provides insight into its virulence through horizontal gene transfer.</title>
        <authorList>
            <person name="Xiong J."/>
            <person name="Wang G."/>
            <person name="Cheng J."/>
            <person name="Tian M."/>
            <person name="Pan X."/>
            <person name="Warren A."/>
            <person name="Jiang C."/>
            <person name="Yuan D."/>
            <person name="Miao W."/>
        </authorList>
    </citation>
    <scope>NUCLEOTIDE SEQUENCE [LARGE SCALE GENOMIC DNA]</scope>
    <source>
        <strain evidence="6">36N120E</strain>
    </source>
</reference>
<dbReference type="AlphaFoldDB" id="A0A0V0R953"/>
<name>A0A0V0R953_PSEPJ</name>
<keyword evidence="7" id="KW-1185">Reference proteome</keyword>
<dbReference type="EMBL" id="LDAU01000013">
    <property type="protein sequence ID" value="KRX10912.1"/>
    <property type="molecule type" value="Genomic_DNA"/>
</dbReference>
<dbReference type="GO" id="GO:0016929">
    <property type="term" value="F:deSUMOylase activity"/>
    <property type="evidence" value="ECO:0007669"/>
    <property type="project" value="TreeGrafter"/>
</dbReference>
<dbReference type="FunCoup" id="A0A0V0R953">
    <property type="interactions" value="39"/>
</dbReference>
<sequence length="472" mass="55997">MPSKLLVLDKIYLGLKPDYHHKLQKYLSGFNIKIYEKIQNWQDDITNLSNQLENQRKQQKINKSDNKIIYQQCSKISKNESKNDSLMTKRKVSSIQQQVFSILNDKTKVKKQKFNNSSEQKKHVKFFIEIEDENDNLNQKKRLISPQVSQSDLKKIKNQQENKENLSANIDKQTGKEQESEYERIITKNIVGFDKILDQEFVNFQNYQQKGKEMKQNLLNKEITIKERQELEIQQANSIIEHKVFSDQINLKNFAYLGEKQWINDEIINSYIKIMNDFINQHQLKIKIFNTYFYEIIIGNPSLQKIERILKRNKVNLKEIDFLYLPINISNFHWAFIEIDVKQKKIILNDSLKDFSSCDILCDPVKNIFDQLFIQLNSQKNYRADQDILKTKDNNQDQYQFQIQENTSFPAQENADDCGIFMLTGIKNCMLQQYYQANKKSNQQKELSFNQSDILDLRVLIGIEILNGKHYI</sequence>
<keyword evidence="3" id="KW-0378">Hydrolase</keyword>
<gene>
    <name evidence="6" type="ORF">PPERSA_12036</name>
</gene>
<keyword evidence="2" id="KW-0645">Protease</keyword>
<feature type="domain" description="Ubiquitin-like protease family profile" evidence="5">
    <location>
        <begin position="247"/>
        <end position="429"/>
    </location>
</feature>
<organism evidence="6 7">
    <name type="scientific">Pseudocohnilembus persalinus</name>
    <name type="common">Ciliate</name>
    <dbReference type="NCBI Taxonomy" id="266149"/>
    <lineage>
        <taxon>Eukaryota</taxon>
        <taxon>Sar</taxon>
        <taxon>Alveolata</taxon>
        <taxon>Ciliophora</taxon>
        <taxon>Intramacronucleata</taxon>
        <taxon>Oligohymenophorea</taxon>
        <taxon>Scuticociliatia</taxon>
        <taxon>Philasterida</taxon>
        <taxon>Pseudocohnilembidae</taxon>
        <taxon>Pseudocohnilembus</taxon>
    </lineage>
</organism>
<dbReference type="InParanoid" id="A0A0V0R953"/>
<dbReference type="GO" id="GO:0005634">
    <property type="term" value="C:nucleus"/>
    <property type="evidence" value="ECO:0007669"/>
    <property type="project" value="TreeGrafter"/>
</dbReference>
<evidence type="ECO:0000259" key="5">
    <source>
        <dbReference type="PROSITE" id="PS50600"/>
    </source>
</evidence>
<dbReference type="Proteomes" id="UP000054937">
    <property type="component" value="Unassembled WGS sequence"/>
</dbReference>
<evidence type="ECO:0000313" key="7">
    <source>
        <dbReference type="Proteomes" id="UP000054937"/>
    </source>
</evidence>
<evidence type="ECO:0000256" key="1">
    <source>
        <dbReference type="ARBA" id="ARBA00005234"/>
    </source>
</evidence>
<dbReference type="Pfam" id="PF02902">
    <property type="entry name" value="Peptidase_C48"/>
    <property type="match status" value="1"/>
</dbReference>
<comment type="caution">
    <text evidence="6">The sequence shown here is derived from an EMBL/GenBank/DDBJ whole genome shotgun (WGS) entry which is preliminary data.</text>
</comment>
<evidence type="ECO:0000256" key="4">
    <source>
        <dbReference type="ARBA" id="ARBA00022807"/>
    </source>
</evidence>
<protein>
    <recommendedName>
        <fullName evidence="5">Ubiquitin-like protease family profile domain-containing protein</fullName>
    </recommendedName>
</protein>
<evidence type="ECO:0000256" key="3">
    <source>
        <dbReference type="ARBA" id="ARBA00022801"/>
    </source>
</evidence>
<dbReference type="GO" id="GO:0006508">
    <property type="term" value="P:proteolysis"/>
    <property type="evidence" value="ECO:0007669"/>
    <property type="project" value="UniProtKB-KW"/>
</dbReference>